<feature type="compositionally biased region" description="Basic residues" evidence="1">
    <location>
        <begin position="67"/>
        <end position="76"/>
    </location>
</feature>
<dbReference type="AlphaFoldDB" id="L7F2S4"/>
<feature type="compositionally biased region" description="Basic and acidic residues" evidence="1">
    <location>
        <begin position="51"/>
        <end position="66"/>
    </location>
</feature>
<accession>L7F2S4</accession>
<keyword evidence="3" id="KW-1185">Reference proteome</keyword>
<evidence type="ECO:0000313" key="2">
    <source>
        <dbReference type="EMBL" id="ELP65923.1"/>
    </source>
</evidence>
<proteinExistence type="predicted"/>
<gene>
    <name evidence="2" type="ORF">STRTUCAR8_01771</name>
</gene>
<reference evidence="2 3" key="1">
    <citation type="journal article" date="2011" name="Plasmid">
        <title>Streptomyces turgidiscabies Car8 contains a modular pathogenicity island that shares virulence genes with other actinobacterial plant pathogens.</title>
        <authorList>
            <person name="Huguet-Tapia J.C."/>
            <person name="Badger J.H."/>
            <person name="Loria R."/>
            <person name="Pettis G.S."/>
        </authorList>
    </citation>
    <scope>NUCLEOTIDE SEQUENCE [LARGE SCALE GENOMIC DNA]</scope>
    <source>
        <strain evidence="2 3">Car8</strain>
    </source>
</reference>
<dbReference type="Proteomes" id="UP000010931">
    <property type="component" value="Unassembled WGS sequence"/>
</dbReference>
<name>L7F2S4_STRT8</name>
<organism evidence="2 3">
    <name type="scientific">Streptomyces turgidiscabies (strain Car8)</name>
    <dbReference type="NCBI Taxonomy" id="698760"/>
    <lineage>
        <taxon>Bacteria</taxon>
        <taxon>Bacillati</taxon>
        <taxon>Actinomycetota</taxon>
        <taxon>Actinomycetes</taxon>
        <taxon>Kitasatosporales</taxon>
        <taxon>Streptomycetaceae</taxon>
        <taxon>Streptomyces</taxon>
    </lineage>
</organism>
<dbReference type="EMBL" id="AEJB01000361">
    <property type="protein sequence ID" value="ELP65923.1"/>
    <property type="molecule type" value="Genomic_DNA"/>
</dbReference>
<sequence>MWHKRDTTGPVLAGDVTKEGTVAGFGYAPSSQPKATCDRLLLNGDETLAEPPDRPVPRAAVHPDRGVRHRRRRHRHRTATVRALLGRRPRHPRRARPSAAHPAERFLLTLTPKAYAGTGVHAVHPSQ</sequence>
<protein>
    <submittedName>
        <fullName evidence="2">Uncharacterized protein</fullName>
    </submittedName>
</protein>
<evidence type="ECO:0000256" key="1">
    <source>
        <dbReference type="SAM" id="MobiDB-lite"/>
    </source>
</evidence>
<evidence type="ECO:0000313" key="3">
    <source>
        <dbReference type="Proteomes" id="UP000010931"/>
    </source>
</evidence>
<feature type="region of interest" description="Disordered" evidence="1">
    <location>
        <begin position="45"/>
        <end position="76"/>
    </location>
</feature>
<comment type="caution">
    <text evidence="2">The sequence shown here is derived from an EMBL/GenBank/DDBJ whole genome shotgun (WGS) entry which is preliminary data.</text>
</comment>